<protein>
    <submittedName>
        <fullName evidence="7">RNA polymerase sigma-70 factor</fullName>
    </submittedName>
</protein>
<dbReference type="InterPro" id="IPR014284">
    <property type="entry name" value="RNA_pol_sigma-70_dom"/>
</dbReference>
<feature type="domain" description="RNA polymerase sigma factor 70 region 4 type 2" evidence="6">
    <location>
        <begin position="127"/>
        <end position="171"/>
    </location>
</feature>
<dbReference type="SUPFAM" id="SSF88659">
    <property type="entry name" value="Sigma3 and sigma4 domains of RNA polymerase sigma factors"/>
    <property type="match status" value="1"/>
</dbReference>
<dbReference type="InterPro" id="IPR013324">
    <property type="entry name" value="RNA_pol_sigma_r3/r4-like"/>
</dbReference>
<dbReference type="NCBIfam" id="TIGR02937">
    <property type="entry name" value="sigma70-ECF"/>
    <property type="match status" value="1"/>
</dbReference>
<evidence type="ECO:0000259" key="5">
    <source>
        <dbReference type="Pfam" id="PF04542"/>
    </source>
</evidence>
<dbReference type="NCBIfam" id="TIGR02985">
    <property type="entry name" value="Sig70_bacteroi1"/>
    <property type="match status" value="1"/>
</dbReference>
<evidence type="ECO:0000256" key="1">
    <source>
        <dbReference type="ARBA" id="ARBA00010641"/>
    </source>
</evidence>
<dbReference type="PANTHER" id="PTHR43133:SF46">
    <property type="entry name" value="RNA POLYMERASE SIGMA-70 FACTOR ECF SUBFAMILY"/>
    <property type="match status" value="1"/>
</dbReference>
<dbReference type="Gene3D" id="1.10.1740.10">
    <property type="match status" value="1"/>
</dbReference>
<keyword evidence="4" id="KW-0804">Transcription</keyword>
<dbReference type="Proteomes" id="UP001212170">
    <property type="component" value="Unassembled WGS sequence"/>
</dbReference>
<evidence type="ECO:0000256" key="2">
    <source>
        <dbReference type="ARBA" id="ARBA00023015"/>
    </source>
</evidence>
<dbReference type="InterPro" id="IPR014327">
    <property type="entry name" value="RNA_pol_sigma70_bacteroid"/>
</dbReference>
<dbReference type="InterPro" id="IPR039425">
    <property type="entry name" value="RNA_pol_sigma-70-like"/>
</dbReference>
<evidence type="ECO:0000313" key="7">
    <source>
        <dbReference type="EMBL" id="MDA6069528.1"/>
    </source>
</evidence>
<keyword evidence="8" id="KW-1185">Reference proteome</keyword>
<dbReference type="EMBL" id="JAMZNK010000009">
    <property type="protein sequence ID" value="MDA6069528.1"/>
    <property type="molecule type" value="Genomic_DNA"/>
</dbReference>
<name>A0ABT4WAC5_9FLAO</name>
<evidence type="ECO:0000256" key="3">
    <source>
        <dbReference type="ARBA" id="ARBA00023082"/>
    </source>
</evidence>
<dbReference type="InterPro" id="IPR013325">
    <property type="entry name" value="RNA_pol_sigma_r2"/>
</dbReference>
<dbReference type="RefSeq" id="WP_271335333.1">
    <property type="nucleotide sequence ID" value="NZ_JAMZNK010000009.1"/>
</dbReference>
<feature type="domain" description="RNA polymerase sigma-70 region 2" evidence="5">
    <location>
        <begin position="31"/>
        <end position="93"/>
    </location>
</feature>
<dbReference type="Pfam" id="PF08281">
    <property type="entry name" value="Sigma70_r4_2"/>
    <property type="match status" value="1"/>
</dbReference>
<gene>
    <name evidence="7" type="ORF">NJT12_07850</name>
</gene>
<evidence type="ECO:0000259" key="6">
    <source>
        <dbReference type="Pfam" id="PF08281"/>
    </source>
</evidence>
<sequence>MKSDLYSDNTILLQSLKEGNEKAYSYLMDVYYHKLCLYADSLIRNIFAAEDIVQNVFLRLWIQRENLKIDQSFKSFLYKSVYNEFIDQYRKNQLLTTLEKRYFETLNAFVWEDNSDNFEQMLFVINKEIEKLPPKCKEIFILSKKEGLTNNEIADYLKITVKAVEAQITKAFSVLSSALEEKNRAFFFLIFSR</sequence>
<dbReference type="SUPFAM" id="SSF88946">
    <property type="entry name" value="Sigma2 domain of RNA polymerase sigma factors"/>
    <property type="match status" value="1"/>
</dbReference>
<dbReference type="InterPro" id="IPR013249">
    <property type="entry name" value="RNA_pol_sigma70_r4_t2"/>
</dbReference>
<keyword evidence="2" id="KW-0805">Transcription regulation</keyword>
<dbReference type="Pfam" id="PF04542">
    <property type="entry name" value="Sigma70_r2"/>
    <property type="match status" value="1"/>
</dbReference>
<evidence type="ECO:0000313" key="8">
    <source>
        <dbReference type="Proteomes" id="UP001212170"/>
    </source>
</evidence>
<organism evidence="7 8">
    <name type="scientific">Flavobacterium azizsancarii</name>
    <dbReference type="NCBI Taxonomy" id="2961580"/>
    <lineage>
        <taxon>Bacteria</taxon>
        <taxon>Pseudomonadati</taxon>
        <taxon>Bacteroidota</taxon>
        <taxon>Flavobacteriia</taxon>
        <taxon>Flavobacteriales</taxon>
        <taxon>Flavobacteriaceae</taxon>
        <taxon>Flavobacterium</taxon>
    </lineage>
</organism>
<accession>A0ABT4WAC5</accession>
<comment type="similarity">
    <text evidence="1">Belongs to the sigma-70 factor family. ECF subfamily.</text>
</comment>
<dbReference type="PANTHER" id="PTHR43133">
    <property type="entry name" value="RNA POLYMERASE ECF-TYPE SIGMA FACTO"/>
    <property type="match status" value="1"/>
</dbReference>
<dbReference type="InterPro" id="IPR036388">
    <property type="entry name" value="WH-like_DNA-bd_sf"/>
</dbReference>
<reference evidence="7 8" key="1">
    <citation type="journal article" date="2023" name="Chemosphere">
        <title>Whole genome analysis of Flavobacterium aziz-sancarii sp. nov., isolated from Ardley Island (Antarctica), revealed a rich resistome and bioremediation potential.</title>
        <authorList>
            <person name="Otur C."/>
            <person name="Okay S."/>
            <person name="Kurt-Kizildogan A."/>
        </authorList>
    </citation>
    <scope>NUCLEOTIDE SEQUENCE [LARGE SCALE GENOMIC DNA]</scope>
    <source>
        <strain evidence="7 8">AC</strain>
    </source>
</reference>
<dbReference type="InterPro" id="IPR007627">
    <property type="entry name" value="RNA_pol_sigma70_r2"/>
</dbReference>
<comment type="caution">
    <text evidence="7">The sequence shown here is derived from an EMBL/GenBank/DDBJ whole genome shotgun (WGS) entry which is preliminary data.</text>
</comment>
<keyword evidence="3" id="KW-0731">Sigma factor</keyword>
<proteinExistence type="inferred from homology"/>
<dbReference type="Gene3D" id="1.10.10.10">
    <property type="entry name" value="Winged helix-like DNA-binding domain superfamily/Winged helix DNA-binding domain"/>
    <property type="match status" value="1"/>
</dbReference>
<evidence type="ECO:0000256" key="4">
    <source>
        <dbReference type="ARBA" id="ARBA00023163"/>
    </source>
</evidence>